<dbReference type="Proteomes" id="UP000244005">
    <property type="component" value="Unassembled WGS sequence"/>
</dbReference>
<organism evidence="2 3">
    <name type="scientific">Marchantia polymorpha</name>
    <name type="common">Common liverwort</name>
    <name type="synonym">Marchantia aquatica</name>
    <dbReference type="NCBI Taxonomy" id="3197"/>
    <lineage>
        <taxon>Eukaryota</taxon>
        <taxon>Viridiplantae</taxon>
        <taxon>Streptophyta</taxon>
        <taxon>Embryophyta</taxon>
        <taxon>Marchantiophyta</taxon>
        <taxon>Marchantiopsida</taxon>
        <taxon>Marchantiidae</taxon>
        <taxon>Marchantiales</taxon>
        <taxon>Marchantiaceae</taxon>
        <taxon>Marchantia</taxon>
    </lineage>
</organism>
<name>A0A2R6WRH5_MARPO</name>
<evidence type="ECO:0000313" key="3">
    <source>
        <dbReference type="Proteomes" id="UP000244005"/>
    </source>
</evidence>
<feature type="region of interest" description="Disordered" evidence="1">
    <location>
        <begin position="57"/>
        <end position="113"/>
    </location>
</feature>
<feature type="compositionally biased region" description="Basic and acidic residues" evidence="1">
    <location>
        <begin position="93"/>
        <end position="113"/>
    </location>
</feature>
<feature type="compositionally biased region" description="Polar residues" evidence="1">
    <location>
        <begin position="62"/>
        <end position="73"/>
    </location>
</feature>
<dbReference type="AlphaFoldDB" id="A0A2R6WRH5"/>
<keyword evidence="3" id="KW-1185">Reference proteome</keyword>
<reference evidence="3" key="1">
    <citation type="journal article" date="2017" name="Cell">
        <title>Insights into land plant evolution garnered from the Marchantia polymorpha genome.</title>
        <authorList>
            <person name="Bowman J.L."/>
            <person name="Kohchi T."/>
            <person name="Yamato K.T."/>
            <person name="Jenkins J."/>
            <person name="Shu S."/>
            <person name="Ishizaki K."/>
            <person name="Yamaoka S."/>
            <person name="Nishihama R."/>
            <person name="Nakamura Y."/>
            <person name="Berger F."/>
            <person name="Adam C."/>
            <person name="Aki S.S."/>
            <person name="Althoff F."/>
            <person name="Araki T."/>
            <person name="Arteaga-Vazquez M.A."/>
            <person name="Balasubrmanian S."/>
            <person name="Barry K."/>
            <person name="Bauer D."/>
            <person name="Boehm C.R."/>
            <person name="Briginshaw L."/>
            <person name="Caballero-Perez J."/>
            <person name="Catarino B."/>
            <person name="Chen F."/>
            <person name="Chiyoda S."/>
            <person name="Chovatia M."/>
            <person name="Davies K.M."/>
            <person name="Delmans M."/>
            <person name="Demura T."/>
            <person name="Dierschke T."/>
            <person name="Dolan L."/>
            <person name="Dorantes-Acosta A.E."/>
            <person name="Eklund D.M."/>
            <person name="Florent S.N."/>
            <person name="Flores-Sandoval E."/>
            <person name="Fujiyama A."/>
            <person name="Fukuzawa H."/>
            <person name="Galik B."/>
            <person name="Grimanelli D."/>
            <person name="Grimwood J."/>
            <person name="Grossniklaus U."/>
            <person name="Hamada T."/>
            <person name="Haseloff J."/>
            <person name="Hetherington A.J."/>
            <person name="Higo A."/>
            <person name="Hirakawa Y."/>
            <person name="Hundley H.N."/>
            <person name="Ikeda Y."/>
            <person name="Inoue K."/>
            <person name="Inoue S.I."/>
            <person name="Ishida S."/>
            <person name="Jia Q."/>
            <person name="Kakita M."/>
            <person name="Kanazawa T."/>
            <person name="Kawai Y."/>
            <person name="Kawashima T."/>
            <person name="Kennedy M."/>
            <person name="Kinose K."/>
            <person name="Kinoshita T."/>
            <person name="Kohara Y."/>
            <person name="Koide E."/>
            <person name="Komatsu K."/>
            <person name="Kopischke S."/>
            <person name="Kubo M."/>
            <person name="Kyozuka J."/>
            <person name="Lagercrantz U."/>
            <person name="Lin S.S."/>
            <person name="Lindquist E."/>
            <person name="Lipzen A.M."/>
            <person name="Lu C.W."/>
            <person name="De Luna E."/>
            <person name="Martienssen R.A."/>
            <person name="Minamino N."/>
            <person name="Mizutani M."/>
            <person name="Mizutani M."/>
            <person name="Mochizuki N."/>
            <person name="Monte I."/>
            <person name="Mosher R."/>
            <person name="Nagasaki H."/>
            <person name="Nakagami H."/>
            <person name="Naramoto S."/>
            <person name="Nishitani K."/>
            <person name="Ohtani M."/>
            <person name="Okamoto T."/>
            <person name="Okumura M."/>
            <person name="Phillips J."/>
            <person name="Pollak B."/>
            <person name="Reinders A."/>
            <person name="Rovekamp M."/>
            <person name="Sano R."/>
            <person name="Sawa S."/>
            <person name="Schmid M.W."/>
            <person name="Shirakawa M."/>
            <person name="Solano R."/>
            <person name="Spunde A."/>
            <person name="Suetsugu N."/>
            <person name="Sugano S."/>
            <person name="Sugiyama A."/>
            <person name="Sun R."/>
            <person name="Suzuki Y."/>
            <person name="Takenaka M."/>
            <person name="Takezawa D."/>
            <person name="Tomogane H."/>
            <person name="Tsuzuki M."/>
            <person name="Ueda T."/>
            <person name="Umeda M."/>
            <person name="Ward J.M."/>
            <person name="Watanabe Y."/>
            <person name="Yazaki K."/>
            <person name="Yokoyama R."/>
            <person name="Yoshitake Y."/>
            <person name="Yotsui I."/>
            <person name="Zachgo S."/>
            <person name="Schmutz J."/>
        </authorList>
    </citation>
    <scope>NUCLEOTIDE SEQUENCE [LARGE SCALE GENOMIC DNA]</scope>
    <source>
        <strain evidence="3">Tak-1</strain>
    </source>
</reference>
<feature type="region of interest" description="Disordered" evidence="1">
    <location>
        <begin position="21"/>
        <end position="44"/>
    </location>
</feature>
<sequence length="176" mass="18444">MARDVACKDLPIIVYLSAAAPPALNPSPVPASSPSCPGGLPRGTSVECGDSAAAVAQWGRTAEQNEQQLQLQKPSERGRAAGARPGEQASWEGRAREEGREGGREREGQRAGKGRHEIFTSLCNARSAKAWGSCFNVRGLGVTAAAVAAIYGACHDGRRWSGSSVEMCTFEMPGFG</sequence>
<dbReference type="EMBL" id="KZ772736">
    <property type="protein sequence ID" value="PTQ36424.1"/>
    <property type="molecule type" value="Genomic_DNA"/>
</dbReference>
<gene>
    <name evidence="2" type="ORF">MARPO_0064s0099</name>
</gene>
<evidence type="ECO:0000313" key="2">
    <source>
        <dbReference type="EMBL" id="PTQ36424.1"/>
    </source>
</evidence>
<protein>
    <submittedName>
        <fullName evidence="2">Uncharacterized protein</fullName>
    </submittedName>
</protein>
<evidence type="ECO:0000256" key="1">
    <source>
        <dbReference type="SAM" id="MobiDB-lite"/>
    </source>
</evidence>
<proteinExistence type="predicted"/>
<accession>A0A2R6WRH5</accession>